<gene>
    <name evidence="2" type="ORF">A6A04_09590</name>
</gene>
<dbReference type="InterPro" id="IPR018490">
    <property type="entry name" value="cNMP-bd_dom_sf"/>
</dbReference>
<dbReference type="Proteomes" id="UP000078428">
    <property type="component" value="Unassembled WGS sequence"/>
</dbReference>
<dbReference type="PROSITE" id="PS50042">
    <property type="entry name" value="CNMP_BINDING_3"/>
    <property type="match status" value="1"/>
</dbReference>
<dbReference type="GO" id="GO:0005952">
    <property type="term" value="C:cAMP-dependent protein kinase complex"/>
    <property type="evidence" value="ECO:0007669"/>
    <property type="project" value="InterPro"/>
</dbReference>
<dbReference type="EMBL" id="LWQT01000131">
    <property type="protein sequence ID" value="OAN42948.1"/>
    <property type="molecule type" value="Genomic_DNA"/>
</dbReference>
<dbReference type="Gene3D" id="2.60.120.10">
    <property type="entry name" value="Jelly Rolls"/>
    <property type="match status" value="1"/>
</dbReference>
<feature type="domain" description="Cyclic nucleotide-binding" evidence="1">
    <location>
        <begin position="1"/>
        <end position="104"/>
    </location>
</feature>
<dbReference type="RefSeq" id="WP_068495940.1">
    <property type="nucleotide sequence ID" value="NZ_LWQT01000131.1"/>
</dbReference>
<dbReference type="STRING" id="1285242.A6A04_09590"/>
<dbReference type="PANTHER" id="PTHR11635">
    <property type="entry name" value="CAMP-DEPENDENT PROTEIN KINASE REGULATORY CHAIN"/>
    <property type="match status" value="1"/>
</dbReference>
<dbReference type="InterPro" id="IPR000595">
    <property type="entry name" value="cNMP-bd_dom"/>
</dbReference>
<dbReference type="Pfam" id="PF00027">
    <property type="entry name" value="cNMP_binding"/>
    <property type="match status" value="1"/>
</dbReference>
<dbReference type="SMART" id="SM00100">
    <property type="entry name" value="cNMP"/>
    <property type="match status" value="1"/>
</dbReference>
<dbReference type="InterPro" id="IPR014710">
    <property type="entry name" value="RmlC-like_jellyroll"/>
</dbReference>
<evidence type="ECO:0000313" key="3">
    <source>
        <dbReference type="Proteomes" id="UP000078428"/>
    </source>
</evidence>
<dbReference type="InterPro" id="IPR050503">
    <property type="entry name" value="cAMP-dep_PK_reg_su-like"/>
</dbReference>
<dbReference type="AlphaFoldDB" id="A0A178M5W9"/>
<protein>
    <submittedName>
        <fullName evidence="2">cAMP-binding protein</fullName>
    </submittedName>
</protein>
<evidence type="ECO:0000259" key="1">
    <source>
        <dbReference type="PROSITE" id="PS50042"/>
    </source>
</evidence>
<dbReference type="CDD" id="cd00038">
    <property type="entry name" value="CAP_ED"/>
    <property type="match status" value="1"/>
</dbReference>
<keyword evidence="3" id="KW-1185">Reference proteome</keyword>
<dbReference type="PANTHER" id="PTHR11635:SF152">
    <property type="entry name" value="CAMP-DEPENDENT PROTEIN KINASE TYPE I REGULATORY SUBUNIT-RELATED"/>
    <property type="match status" value="1"/>
</dbReference>
<dbReference type="GO" id="GO:0005829">
    <property type="term" value="C:cytosol"/>
    <property type="evidence" value="ECO:0007669"/>
    <property type="project" value="TreeGrafter"/>
</dbReference>
<accession>A0A178M5W9</accession>
<dbReference type="OrthoDB" id="9809206at2"/>
<organism evidence="2 3">
    <name type="scientific">Paramagnetospirillum marisnigri</name>
    <dbReference type="NCBI Taxonomy" id="1285242"/>
    <lineage>
        <taxon>Bacteria</taxon>
        <taxon>Pseudomonadati</taxon>
        <taxon>Pseudomonadota</taxon>
        <taxon>Alphaproteobacteria</taxon>
        <taxon>Rhodospirillales</taxon>
        <taxon>Magnetospirillaceae</taxon>
        <taxon>Paramagnetospirillum</taxon>
    </lineage>
</organism>
<evidence type="ECO:0000313" key="2">
    <source>
        <dbReference type="EMBL" id="OAN42948.1"/>
    </source>
</evidence>
<name>A0A178M5W9_9PROT</name>
<sequence length="112" mass="12202">MLNFLDRRVIAPGGIIFREGDQGDQAFIVQSGTVELCKFDQPFAEVGPNAIFGEMALIDGAPRMATARAKTETTLIVVPRGLLDKKLKGVDPFVTRLLSILVQNVRSMASKL</sequence>
<comment type="caution">
    <text evidence="2">The sequence shown here is derived from an EMBL/GenBank/DDBJ whole genome shotgun (WGS) entry which is preliminary data.</text>
</comment>
<dbReference type="PRINTS" id="PR00103">
    <property type="entry name" value="CAMPKINASE"/>
</dbReference>
<dbReference type="SUPFAM" id="SSF51206">
    <property type="entry name" value="cAMP-binding domain-like"/>
    <property type="match status" value="1"/>
</dbReference>
<reference evidence="2 3" key="1">
    <citation type="submission" date="2016-04" db="EMBL/GenBank/DDBJ databases">
        <title>Draft genome sequence of freshwater magnetotactic bacteria Magnetospirillum marisnigri SP-1 and Magnetospirillum moscoviense BB-1.</title>
        <authorList>
            <person name="Koziaeva V."/>
            <person name="Dziuba M.V."/>
            <person name="Ivanov T.M."/>
            <person name="Kuznetsov B."/>
            <person name="Grouzdev D.S."/>
        </authorList>
    </citation>
    <scope>NUCLEOTIDE SEQUENCE [LARGE SCALE GENOMIC DNA]</scope>
    <source>
        <strain evidence="2 3">SP-1</strain>
    </source>
</reference>
<proteinExistence type="predicted"/>